<keyword evidence="2" id="KW-0614">Plasmid</keyword>
<evidence type="ECO:0000313" key="3">
    <source>
        <dbReference type="Proteomes" id="UP000076882"/>
    </source>
</evidence>
<dbReference type="EMBL" id="LUXM01000015">
    <property type="protein sequence ID" value="KZU97739.1"/>
    <property type="molecule type" value="Genomic_DNA"/>
</dbReference>
<gene>
    <name evidence="2" type="ORF">JH395_15015</name>
    <name evidence="1" type="ORF">Lp19_0532</name>
</gene>
<dbReference type="Proteomes" id="UP000076882">
    <property type="component" value="Unassembled WGS sequence"/>
</dbReference>
<dbReference type="RefSeq" id="WP_016526621.1">
    <property type="nucleotide sequence ID" value="NZ_CP012657.1"/>
</dbReference>
<proteinExistence type="predicted"/>
<dbReference type="Proteomes" id="UP000595466">
    <property type="component" value="Plasmid unnamed1"/>
</dbReference>
<geneLocation type="plasmid" evidence="2 4">
    <name>unnamed1</name>
</geneLocation>
<dbReference type="PATRIC" id="fig|1590.201.peg.244"/>
<evidence type="ECO:0000313" key="2">
    <source>
        <dbReference type="EMBL" id="QQM62513.1"/>
    </source>
</evidence>
<name>A0A151G5L2_LACPN</name>
<sequence>MMIDKTAVAGSELPVLATKADLKYLDEVGGQGQYRQVAWIKSTTGTFVPLYGIGDDLVRLDGQTEFPDQEAL</sequence>
<accession>A0A151G5L2</accession>
<protein>
    <submittedName>
        <fullName evidence="1">Uncharacterized protein</fullName>
    </submittedName>
</protein>
<evidence type="ECO:0000313" key="1">
    <source>
        <dbReference type="EMBL" id="KZU97739.1"/>
    </source>
</evidence>
<organism evidence="1 3">
    <name type="scientific">Lactiplantibacillus plantarum</name>
    <name type="common">Lactobacillus plantarum</name>
    <dbReference type="NCBI Taxonomy" id="1590"/>
    <lineage>
        <taxon>Bacteria</taxon>
        <taxon>Bacillati</taxon>
        <taxon>Bacillota</taxon>
        <taxon>Bacilli</taxon>
        <taxon>Lactobacillales</taxon>
        <taxon>Lactobacillaceae</taxon>
        <taxon>Lactiplantibacillus</taxon>
    </lineage>
</organism>
<reference evidence="2 4" key="2">
    <citation type="submission" date="2020-12" db="EMBL/GenBank/DDBJ databases">
        <title>Whole genome sequencing of Lactobacillus plantarum PC518.</title>
        <authorList>
            <person name="Guo Q."/>
        </authorList>
    </citation>
    <scope>NUCLEOTIDE SEQUENCE [LARGE SCALE GENOMIC DNA]</scope>
    <source>
        <strain evidence="2 4">PC518</strain>
        <plasmid evidence="2 4">unnamed1</plasmid>
    </source>
</reference>
<evidence type="ECO:0000313" key="4">
    <source>
        <dbReference type="Proteomes" id="UP000595466"/>
    </source>
</evidence>
<dbReference type="AlphaFoldDB" id="A0A151G5L2"/>
<reference evidence="1 3" key="1">
    <citation type="submission" date="2016-03" db="EMBL/GenBank/DDBJ databases">
        <title>Comparative genomics of 54 Lactobacillus plantarum strains reveals genomic uncoupling from niche constraints.</title>
        <authorList>
            <person name="Martino M.E."/>
        </authorList>
    </citation>
    <scope>NUCLEOTIDE SEQUENCE [LARGE SCALE GENOMIC DNA]</scope>
    <source>
        <strain evidence="1 3">19.1</strain>
    </source>
</reference>
<dbReference type="EMBL" id="CP066818">
    <property type="protein sequence ID" value="QQM62513.1"/>
    <property type="molecule type" value="Genomic_DNA"/>
</dbReference>